<dbReference type="InterPro" id="IPR012961">
    <property type="entry name" value="Ski2/MTR4_C"/>
</dbReference>
<dbReference type="GO" id="GO:1990342">
    <property type="term" value="C:heterochromatin island"/>
    <property type="evidence" value="ECO:0007669"/>
    <property type="project" value="EnsemblFungi"/>
</dbReference>
<evidence type="ECO:0000256" key="2">
    <source>
        <dbReference type="ARBA" id="ARBA00022741"/>
    </source>
</evidence>
<dbReference type="GO" id="GO:0016604">
    <property type="term" value="C:nuclear body"/>
    <property type="evidence" value="ECO:0007669"/>
    <property type="project" value="EnsemblFungi"/>
</dbReference>
<dbReference type="Gene3D" id="1.10.3380.30">
    <property type="match status" value="1"/>
</dbReference>
<dbReference type="SUPFAM" id="SSF52540">
    <property type="entry name" value="P-loop containing nucleoside triphosphate hydrolases"/>
    <property type="match status" value="1"/>
</dbReference>
<keyword evidence="9" id="KW-1185">Reference proteome</keyword>
<comment type="similarity">
    <text evidence="1">Belongs to the helicase family. SKI2 subfamily.</text>
</comment>
<dbReference type="InterPro" id="IPR014001">
    <property type="entry name" value="Helicase_ATP-bd"/>
</dbReference>
<dbReference type="GO" id="GO:0033621">
    <property type="term" value="P:nuclear mRNA surveillance of meiosis-specific transcripts"/>
    <property type="evidence" value="ECO:0007669"/>
    <property type="project" value="EnsemblFungi"/>
</dbReference>
<dbReference type="EMBL" id="LWDP01000024">
    <property type="protein sequence ID" value="ORD94329.1"/>
    <property type="molecule type" value="Genomic_DNA"/>
</dbReference>
<dbReference type="Gene3D" id="3.40.50.300">
    <property type="entry name" value="P-loop containing nucleotide triphosphate hydrolases"/>
    <property type="match status" value="2"/>
</dbReference>
<dbReference type="PROSITE" id="PS51194">
    <property type="entry name" value="HELICASE_CTER"/>
    <property type="match status" value="1"/>
</dbReference>
<dbReference type="VEuPathDB" id="MicrosporidiaDB:ECANGB1_858"/>
<gene>
    <name evidence="8" type="primary">SK2L2</name>
    <name evidence="8" type="ORF">ECANGB1_858</name>
</gene>
<evidence type="ECO:0000259" key="6">
    <source>
        <dbReference type="PROSITE" id="PS51192"/>
    </source>
</evidence>
<dbReference type="CDD" id="cd18795">
    <property type="entry name" value="SF2_C_Ski2"/>
    <property type="match status" value="1"/>
</dbReference>
<dbReference type="Pfam" id="PF08148">
    <property type="entry name" value="DSHCT"/>
    <property type="match status" value="1"/>
</dbReference>
<dbReference type="PANTHER" id="PTHR12131:SF1">
    <property type="entry name" value="ATP-DEPENDENT RNA HELICASE SUPV3L1, MITOCHONDRIAL-RELATED"/>
    <property type="match status" value="1"/>
</dbReference>
<feature type="domain" description="Helicase C-terminal" evidence="7">
    <location>
        <begin position="313"/>
        <end position="484"/>
    </location>
</feature>
<dbReference type="PANTHER" id="PTHR12131">
    <property type="entry name" value="ATP-DEPENDENT RNA AND DNA HELICASE"/>
    <property type="match status" value="1"/>
</dbReference>
<dbReference type="Proteomes" id="UP000192639">
    <property type="component" value="Unassembled WGS sequence"/>
</dbReference>
<dbReference type="InterPro" id="IPR027417">
    <property type="entry name" value="P-loop_NTPase"/>
</dbReference>
<evidence type="ECO:0000256" key="4">
    <source>
        <dbReference type="ARBA" id="ARBA00022806"/>
    </source>
</evidence>
<dbReference type="Pfam" id="PF00271">
    <property type="entry name" value="Helicase_C"/>
    <property type="match status" value="1"/>
</dbReference>
<keyword evidence="2" id="KW-0547">Nucleotide-binding</keyword>
<dbReference type="InterPro" id="IPR016438">
    <property type="entry name" value="SKI2-like"/>
</dbReference>
<name>A0A1Y1S793_9MICR</name>
<evidence type="ECO:0000256" key="3">
    <source>
        <dbReference type="ARBA" id="ARBA00022801"/>
    </source>
</evidence>
<evidence type="ECO:0000259" key="7">
    <source>
        <dbReference type="PROSITE" id="PS51194"/>
    </source>
</evidence>
<organism evidence="8 9">
    <name type="scientific">Enterospora canceri</name>
    <dbReference type="NCBI Taxonomy" id="1081671"/>
    <lineage>
        <taxon>Eukaryota</taxon>
        <taxon>Fungi</taxon>
        <taxon>Fungi incertae sedis</taxon>
        <taxon>Microsporidia</taxon>
        <taxon>Enterocytozoonidae</taxon>
        <taxon>Enterospora</taxon>
    </lineage>
</organism>
<dbReference type="AlphaFoldDB" id="A0A1Y1S793"/>
<keyword evidence="5" id="KW-0067">ATP-binding</keyword>
<reference evidence="8 9" key="1">
    <citation type="journal article" date="2017" name="Environ. Microbiol.">
        <title>Decay of the glycolytic pathway and adaptation to intranuclear parasitism within Enterocytozoonidae microsporidia.</title>
        <authorList>
            <person name="Wiredu Boakye D."/>
            <person name="Jaroenlak P."/>
            <person name="Prachumwat A."/>
            <person name="Williams T.A."/>
            <person name="Bateman K.S."/>
            <person name="Itsathitphaisarn O."/>
            <person name="Sritunyalucksana K."/>
            <person name="Paszkiewicz K.H."/>
            <person name="Moore K.A."/>
            <person name="Stentiford G.D."/>
            <person name="Williams B.A."/>
        </authorList>
    </citation>
    <scope>NUCLEOTIDE SEQUENCE [LARGE SCALE GENOMIC DNA]</scope>
    <source>
        <strain evidence="8 9">GB1</strain>
    </source>
</reference>
<accession>A0A1Y1S793</accession>
<dbReference type="GO" id="GO:1990477">
    <property type="term" value="C:MTREC complex"/>
    <property type="evidence" value="ECO:0007669"/>
    <property type="project" value="EnsemblFungi"/>
</dbReference>
<comment type="caution">
    <text evidence="8">The sequence shown here is derived from an EMBL/GenBank/DDBJ whole genome shotgun (WGS) entry which is preliminary data.</text>
</comment>
<dbReference type="PROSITE" id="PS51192">
    <property type="entry name" value="HELICASE_ATP_BIND_1"/>
    <property type="match status" value="1"/>
</dbReference>
<evidence type="ECO:0000256" key="5">
    <source>
        <dbReference type="ARBA" id="ARBA00022840"/>
    </source>
</evidence>
<dbReference type="InterPro" id="IPR011545">
    <property type="entry name" value="DEAD/DEAH_box_helicase_dom"/>
</dbReference>
<evidence type="ECO:0000313" key="9">
    <source>
        <dbReference type="Proteomes" id="UP000192639"/>
    </source>
</evidence>
<dbReference type="GO" id="GO:1902794">
    <property type="term" value="P:siRNA-independent facultative heterochromatin formation"/>
    <property type="evidence" value="ECO:0007669"/>
    <property type="project" value="EnsemblFungi"/>
</dbReference>
<keyword evidence="4" id="KW-0347">Helicase</keyword>
<dbReference type="Pfam" id="PF00270">
    <property type="entry name" value="DEAD"/>
    <property type="match status" value="1"/>
</dbReference>
<dbReference type="SMART" id="SM00490">
    <property type="entry name" value="HELICc"/>
    <property type="match status" value="1"/>
</dbReference>
<dbReference type="SMART" id="SM01142">
    <property type="entry name" value="DSHCT"/>
    <property type="match status" value="1"/>
</dbReference>
<proteinExistence type="inferred from homology"/>
<keyword evidence="3" id="KW-0378">Hydrolase</keyword>
<dbReference type="GO" id="GO:0016787">
    <property type="term" value="F:hydrolase activity"/>
    <property type="evidence" value="ECO:0007669"/>
    <property type="project" value="UniProtKB-KW"/>
</dbReference>
<evidence type="ECO:0000313" key="8">
    <source>
        <dbReference type="EMBL" id="ORD94329.1"/>
    </source>
</evidence>
<dbReference type="FunFam" id="3.40.50.300:FF:000083">
    <property type="entry name" value="ATP-dependent RNA helicase DOB1"/>
    <property type="match status" value="1"/>
</dbReference>
<dbReference type="OrthoDB" id="64767at2759"/>
<dbReference type="InterPro" id="IPR001650">
    <property type="entry name" value="Helicase_C-like"/>
</dbReference>
<feature type="domain" description="Helicase ATP-binding" evidence="6">
    <location>
        <begin position="75"/>
        <end position="231"/>
    </location>
</feature>
<protein>
    <submittedName>
        <fullName evidence="8">SK2L2</fullName>
    </submittedName>
</protein>
<dbReference type="PIRSF" id="PIRSF005198">
    <property type="entry name" value="Antiviral_helicase_SKI2"/>
    <property type="match status" value="1"/>
</dbReference>
<dbReference type="GO" id="GO:0071030">
    <property type="term" value="P:nuclear mRNA surveillance of spliceosomal pre-mRNA splicing"/>
    <property type="evidence" value="ECO:0007669"/>
    <property type="project" value="EnsemblFungi"/>
</dbReference>
<dbReference type="SMART" id="SM00487">
    <property type="entry name" value="DEXDc"/>
    <property type="match status" value="1"/>
</dbReference>
<sequence>MDNLFDILEDDTKLKKPVEFGERTVIHTVDSYTMDNTVHEAVTPNKEAYTKLDINQPLPAKDYAFKLDTFQQIALAAIEADRSVLVSAHTSCGKTVVAEYAIAKSIGNKQRVIYTSPIKALSNQKFRELQEEFGDVGLMTGDVTLNPEATCLVMTTEILRNMLYRGAEITREIHWIIFDEIHYLKDRERGVVWEETIILVRDYVRLIFLSATIPNAREFAEWIARVHGQVVHVLYTENRVIPLVHYFYSDKMYEIRGESKTAAISLENVAASQEAVIRRNETADALLACLDSINLPAVVFSFARTRCEYFANKVTRNLLTADESALASTIFENAIQSLSEEDRGLLAVQSMRDLFVRGVGVHHSGLLPIVKEIGEILFQEGLIRVLFATESFSIGLNMPAKTVLFTSLKKFDGVEERALTPAEYCQMAGRAGRRGLDHLGVVVSLVTEKMQTEDVLRMFQSAADPLNSAFRLTYNMILNLMRIEELDPTYFLERSFYHHQAHSAAARRNFSLREFDDDFGILDQITRYGKLLLKEGSALVSEYRDGLMADRNRLVEITEFKEGCFSRIEVGVLVQFKTSHQGGPDSVTVGFVCDGAVVQKDFLAENITGIFDKKIKRISDIKKVVSMGVELTRIGGRDSSGRNELMDLRSRILADSRVAAPFRLMMTNCCILCGKQTCLFSDDEISLDPPDSMNQTVYNYRKTVVNRIRLNQQNERISELRKLREIYHMDECRKMIGVLRDLDFLDGNTVKLKGKMASEISSADEILLTEMIFNSAFNRLTIENVVALVSILVTERSKEGNDIVLSDANIKAVELFNASIDKIVESLNRNGIDTTRTEYVQNYSFYMMDIVKLWMGGASFAEICKGTNVFEGSIIRSFKRLEELLRQLSSAATVIGNNELVNLFGQGIYLIKRDIVFANSLYI</sequence>
<dbReference type="InterPro" id="IPR050699">
    <property type="entry name" value="RNA-DNA_Helicase"/>
</dbReference>
<dbReference type="GO" id="GO:0003723">
    <property type="term" value="F:RNA binding"/>
    <property type="evidence" value="ECO:0007669"/>
    <property type="project" value="InterPro"/>
</dbReference>
<evidence type="ECO:0000256" key="1">
    <source>
        <dbReference type="ARBA" id="ARBA00010140"/>
    </source>
</evidence>
<dbReference type="GO" id="GO:0005524">
    <property type="term" value="F:ATP binding"/>
    <property type="evidence" value="ECO:0007669"/>
    <property type="project" value="UniProtKB-KW"/>
</dbReference>
<dbReference type="GO" id="GO:0003724">
    <property type="term" value="F:RNA helicase activity"/>
    <property type="evidence" value="ECO:0007669"/>
    <property type="project" value="InterPro"/>
</dbReference>
<dbReference type="GO" id="GO:0043144">
    <property type="term" value="P:sno(s)RNA processing"/>
    <property type="evidence" value="ECO:0007669"/>
    <property type="project" value="EnsemblFungi"/>
</dbReference>